<gene>
    <name evidence="1" type="ORF">CITCOLO1_LOCUS11270</name>
</gene>
<feature type="non-terminal residue" evidence="1">
    <location>
        <position position="66"/>
    </location>
</feature>
<keyword evidence="2" id="KW-1185">Reference proteome</keyword>
<dbReference type="Proteomes" id="UP001642487">
    <property type="component" value="Chromosome 4"/>
</dbReference>
<sequence length="66" mass="7395">CSSILPCASLLFFPPSHFFHSGFLPIPYNQLTIFFNPFKNPPTGLSSFLLLSTLNTPLLRILSRVI</sequence>
<accession>A0ABP0YFW9</accession>
<protein>
    <submittedName>
        <fullName evidence="1">Uncharacterized protein</fullName>
    </submittedName>
</protein>
<dbReference type="EMBL" id="OZ021738">
    <property type="protein sequence ID" value="CAK9319276.1"/>
    <property type="molecule type" value="Genomic_DNA"/>
</dbReference>
<proteinExistence type="predicted"/>
<name>A0ABP0YFW9_9ROSI</name>
<reference evidence="1 2" key="1">
    <citation type="submission" date="2024-03" db="EMBL/GenBank/DDBJ databases">
        <authorList>
            <person name="Gkanogiannis A."/>
            <person name="Becerra Lopez-Lavalle L."/>
        </authorList>
    </citation>
    <scope>NUCLEOTIDE SEQUENCE [LARGE SCALE GENOMIC DNA]</scope>
</reference>
<evidence type="ECO:0000313" key="1">
    <source>
        <dbReference type="EMBL" id="CAK9319276.1"/>
    </source>
</evidence>
<organism evidence="1 2">
    <name type="scientific">Citrullus colocynthis</name>
    <name type="common">colocynth</name>
    <dbReference type="NCBI Taxonomy" id="252529"/>
    <lineage>
        <taxon>Eukaryota</taxon>
        <taxon>Viridiplantae</taxon>
        <taxon>Streptophyta</taxon>
        <taxon>Embryophyta</taxon>
        <taxon>Tracheophyta</taxon>
        <taxon>Spermatophyta</taxon>
        <taxon>Magnoliopsida</taxon>
        <taxon>eudicotyledons</taxon>
        <taxon>Gunneridae</taxon>
        <taxon>Pentapetalae</taxon>
        <taxon>rosids</taxon>
        <taxon>fabids</taxon>
        <taxon>Cucurbitales</taxon>
        <taxon>Cucurbitaceae</taxon>
        <taxon>Benincaseae</taxon>
        <taxon>Citrullus</taxon>
    </lineage>
</organism>
<evidence type="ECO:0000313" key="2">
    <source>
        <dbReference type="Proteomes" id="UP001642487"/>
    </source>
</evidence>